<organism evidence="1 2">
    <name type="scientific">Candidatus Uhrbacteria bacterium GW2011_GWF2_46_218</name>
    <dbReference type="NCBI Taxonomy" id="1619001"/>
    <lineage>
        <taxon>Bacteria</taxon>
        <taxon>Candidatus Uhriibacteriota</taxon>
    </lineage>
</organism>
<comment type="caution">
    <text evidence="1">The sequence shown here is derived from an EMBL/GenBank/DDBJ whole genome shotgun (WGS) entry which is preliminary data.</text>
</comment>
<proteinExistence type="predicted"/>
<reference evidence="1 2" key="1">
    <citation type="journal article" date="2015" name="Nature">
        <title>rRNA introns, odd ribosomes, and small enigmatic genomes across a large radiation of phyla.</title>
        <authorList>
            <person name="Brown C.T."/>
            <person name="Hug L.A."/>
            <person name="Thomas B.C."/>
            <person name="Sharon I."/>
            <person name="Castelle C.J."/>
            <person name="Singh A."/>
            <person name="Wilkins M.J."/>
            <person name="Williams K.H."/>
            <person name="Banfield J.F."/>
        </authorList>
    </citation>
    <scope>NUCLEOTIDE SEQUENCE [LARGE SCALE GENOMIC DNA]</scope>
</reference>
<dbReference type="Proteomes" id="UP000034705">
    <property type="component" value="Unassembled WGS sequence"/>
</dbReference>
<name>A0A0G1PKT2_9BACT</name>
<accession>A0A0G1PKT2</accession>
<dbReference type="AlphaFoldDB" id="A0A0G1PKT2"/>
<sequence>MGFLYTYDQVRRGEVPTLHDFLQTRDLALEMLTASPSVVTAGVMGSVAHGTPSRGSDLDLLTICRTQGEHEVSTILLEIRKLAKARHVMVDARLLTVQSGREGHHFFGPSFLITWRKLMELGAIIGPPPQLFIWGMAPTIAIEMARKIERNLSVIMALEHEHRSLQNREAKLDTFLRRWHRSNIRPLHFYIRLGRWLLWLRYGRLEDDRAASVISSIFQDRHFSFLHPLYREAHGLQKEYDILLERAIANEIPRHEYEQAIRRLALESLRVNALLIKKTNVRVVRDSRLQLERVA</sequence>
<protein>
    <recommendedName>
        <fullName evidence="3">Polymerase nucleotidyl transferase domain-containing protein</fullName>
    </recommendedName>
</protein>
<evidence type="ECO:0008006" key="3">
    <source>
        <dbReference type="Google" id="ProtNLM"/>
    </source>
</evidence>
<evidence type="ECO:0000313" key="2">
    <source>
        <dbReference type="Proteomes" id="UP000034705"/>
    </source>
</evidence>
<dbReference type="InterPro" id="IPR043519">
    <property type="entry name" value="NT_sf"/>
</dbReference>
<dbReference type="Gene3D" id="3.30.460.10">
    <property type="entry name" value="Beta Polymerase, domain 2"/>
    <property type="match status" value="1"/>
</dbReference>
<evidence type="ECO:0000313" key="1">
    <source>
        <dbReference type="EMBL" id="KKU33341.1"/>
    </source>
</evidence>
<dbReference type="EMBL" id="LCMG01000010">
    <property type="protein sequence ID" value="KKU33341.1"/>
    <property type="molecule type" value="Genomic_DNA"/>
</dbReference>
<dbReference type="SUPFAM" id="SSF81301">
    <property type="entry name" value="Nucleotidyltransferase"/>
    <property type="match status" value="1"/>
</dbReference>
<gene>
    <name evidence="1" type="ORF">UX45_C0010G0027</name>
</gene>